<dbReference type="KEGG" id="nkf:Nkreftii_000236"/>
<organism evidence="1 2">
    <name type="scientific">Candidatus Nitrospira kreftii</name>
    <dbReference type="NCBI Taxonomy" id="2652173"/>
    <lineage>
        <taxon>Bacteria</taxon>
        <taxon>Pseudomonadati</taxon>
        <taxon>Nitrospirota</taxon>
        <taxon>Nitrospiria</taxon>
        <taxon>Nitrospirales</taxon>
        <taxon>Nitrospiraceae</taxon>
        <taxon>Nitrospira</taxon>
    </lineage>
</organism>
<name>A0A7S8IW24_9BACT</name>
<evidence type="ECO:0008006" key="3">
    <source>
        <dbReference type="Google" id="ProtNLM"/>
    </source>
</evidence>
<evidence type="ECO:0000313" key="2">
    <source>
        <dbReference type="Proteomes" id="UP000593737"/>
    </source>
</evidence>
<protein>
    <recommendedName>
        <fullName evidence="3">DUF5666 domain-containing protein</fullName>
    </recommendedName>
</protein>
<gene>
    <name evidence="1" type="ORF">Nkreftii_000236</name>
</gene>
<accession>A0A7S8IW24</accession>
<reference evidence="1 2" key="1">
    <citation type="journal article" date="2020" name="ISME J.">
        <title>Enrichment and physiological characterization of a novel comammox Nitrospira indicates ammonium inhibition of complete nitrification.</title>
        <authorList>
            <person name="Sakoula D."/>
            <person name="Koch H."/>
            <person name="Frank J."/>
            <person name="Jetten M.S.M."/>
            <person name="van Kessel M.A.H.J."/>
            <person name="Lucker S."/>
        </authorList>
    </citation>
    <scope>NUCLEOTIDE SEQUENCE [LARGE SCALE GENOMIC DNA]</scope>
    <source>
        <strain evidence="1">Comreactor17</strain>
    </source>
</reference>
<proteinExistence type="predicted"/>
<dbReference type="EMBL" id="CP047423">
    <property type="protein sequence ID" value="QPD02462.1"/>
    <property type="molecule type" value="Genomic_DNA"/>
</dbReference>
<dbReference type="AlphaFoldDB" id="A0A7S8IW24"/>
<evidence type="ECO:0000313" key="1">
    <source>
        <dbReference type="EMBL" id="QPD02462.1"/>
    </source>
</evidence>
<dbReference type="Proteomes" id="UP000593737">
    <property type="component" value="Chromosome"/>
</dbReference>
<sequence>MPTSSIRPLVFSTSYARFLLIAFRGALLAKVPCTIGEIPHQLVGTKARVISMRTNTWLLAVALACGLAGTTISVAHSSTETIQRTVQGTVVATNADVDPQIIVVEVVLPNQEALIVGARVATDTKIMKRRQAARLADVQVGEKADITYLKTPDGLIARSIHVR</sequence>